<reference evidence="3 4" key="1">
    <citation type="submission" date="2019-06" db="EMBL/GenBank/DDBJ databases">
        <title>Genome sequence of Deinococcus radiopugnans ATCC 19172.</title>
        <authorList>
            <person name="Maclea K.S."/>
            <person name="Maynard C.R."/>
        </authorList>
    </citation>
    <scope>NUCLEOTIDE SEQUENCE [LARGE SCALE GENOMIC DNA]</scope>
    <source>
        <strain evidence="3 4">ATCC 19172</strain>
    </source>
</reference>
<dbReference type="AlphaFoldDB" id="A0A5C4Y5R6"/>
<accession>A0A5C4Y5R6</accession>
<dbReference type="EMBL" id="JACHEW010000008">
    <property type="protein sequence ID" value="MBB6016633.1"/>
    <property type="molecule type" value="Genomic_DNA"/>
</dbReference>
<dbReference type="EMBL" id="VDMO01000011">
    <property type="protein sequence ID" value="TNM70751.1"/>
    <property type="molecule type" value="Genomic_DNA"/>
</dbReference>
<comment type="caution">
    <text evidence="3">The sequence shown here is derived from an EMBL/GenBank/DDBJ whole genome shotgun (WGS) entry which is preliminary data.</text>
</comment>
<evidence type="ECO:0000313" key="2">
    <source>
        <dbReference type="EMBL" id="MBB6016633.1"/>
    </source>
</evidence>
<keyword evidence="1" id="KW-0732">Signal</keyword>
<feature type="signal peptide" evidence="1">
    <location>
        <begin position="1"/>
        <end position="29"/>
    </location>
</feature>
<evidence type="ECO:0000313" key="3">
    <source>
        <dbReference type="EMBL" id="TNM70751.1"/>
    </source>
</evidence>
<sequence>MTNRLAVRRGVRPRALSLALLLGAGLALAQYSPSATFDLGVGFGQTALSSSILQGTLELSGKSGKSAPSAYTPDPRLAVRFSEGRLGLFRQRLADQAMKGKSAQEKQAFVAFLKDNDLANGLWVFNAFDKRSPGLPELVATYLGGMWKQVSGTSPDPTKLDALREQLQRSMLQPAQFSKINVMSAEERLDWMFSLSYDHDALAQDGLFNDDPASRKKRAQLALASAKANGFDLSKLDLK</sequence>
<dbReference type="Proteomes" id="UP000313988">
    <property type="component" value="Unassembled WGS sequence"/>
</dbReference>
<organism evidence="3 4">
    <name type="scientific">Deinococcus radiopugnans ATCC 19172</name>
    <dbReference type="NCBI Taxonomy" id="585398"/>
    <lineage>
        <taxon>Bacteria</taxon>
        <taxon>Thermotogati</taxon>
        <taxon>Deinococcota</taxon>
        <taxon>Deinococci</taxon>
        <taxon>Deinococcales</taxon>
        <taxon>Deinococcaceae</taxon>
        <taxon>Deinococcus</taxon>
    </lineage>
</organism>
<feature type="chain" id="PRO_5022841134" evidence="1">
    <location>
        <begin position="30"/>
        <end position="239"/>
    </location>
</feature>
<proteinExistence type="predicted"/>
<name>A0A5C4Y5R6_9DEIO</name>
<dbReference type="RefSeq" id="WP_139403400.1">
    <property type="nucleotide sequence ID" value="NZ_JACHEW010000008.1"/>
</dbReference>
<evidence type="ECO:0000313" key="4">
    <source>
        <dbReference type="Proteomes" id="UP000313988"/>
    </source>
</evidence>
<dbReference type="Proteomes" id="UP000629870">
    <property type="component" value="Unassembled WGS sequence"/>
</dbReference>
<evidence type="ECO:0000256" key="1">
    <source>
        <dbReference type="SAM" id="SignalP"/>
    </source>
</evidence>
<reference evidence="2 5" key="2">
    <citation type="submission" date="2020-08" db="EMBL/GenBank/DDBJ databases">
        <title>Genomic Encyclopedia of Type Strains, Phase IV (KMG-IV): sequencing the most valuable type-strain genomes for metagenomic binning, comparative biology and taxonomic classification.</title>
        <authorList>
            <person name="Goeker M."/>
        </authorList>
    </citation>
    <scope>NUCLEOTIDE SEQUENCE [LARGE SCALE GENOMIC DNA]</scope>
    <source>
        <strain evidence="2 5">DSM 12027</strain>
    </source>
</reference>
<protein>
    <submittedName>
        <fullName evidence="3">Uncharacterized protein</fullName>
    </submittedName>
</protein>
<dbReference type="OrthoDB" id="9908379at2"/>
<evidence type="ECO:0000313" key="5">
    <source>
        <dbReference type="Proteomes" id="UP000629870"/>
    </source>
</evidence>
<keyword evidence="5" id="KW-1185">Reference proteome</keyword>
<gene>
    <name evidence="3" type="ORF">FHR04_11295</name>
    <name evidence="2" type="ORF">HNQ04_001887</name>
</gene>